<keyword evidence="1" id="KW-0812">Transmembrane</keyword>
<sequence>MLVCVFSLNCCTISKIITLKINTMDASILNQTEAWIIALILFTSMLISSFIGKLTGNYIKNKEDTEEKSTETSALIALLFFLLAFTFGMSGDRYDSRRKIVVEEANTIGTAILRSDLYPDSTRTLFRKDFKDYVETRISYYEVRADAKGILKADSLSQVISSKLWKRATQLSHDPANLAATQQMIPALNDMIDVTTSRLAGEKAKVPQSILIMLFFLASIIAFYGGYSEGRKGKIDWLVQIGFCLIVALVVLFTIDLDRPRRGFVNLDVPNQTIIDLRKNFE</sequence>
<keyword evidence="1" id="KW-1133">Transmembrane helix</keyword>
<protein>
    <submittedName>
        <fullName evidence="2">DUF4239 domain-containing protein</fullName>
    </submittedName>
</protein>
<evidence type="ECO:0000313" key="2">
    <source>
        <dbReference type="EMBL" id="TEB43981.1"/>
    </source>
</evidence>
<dbReference type="Pfam" id="PF14023">
    <property type="entry name" value="Bestrophin-like"/>
    <property type="match status" value="1"/>
</dbReference>
<dbReference type="Proteomes" id="UP000298340">
    <property type="component" value="Unassembled WGS sequence"/>
</dbReference>
<dbReference type="EMBL" id="QWDN01000004">
    <property type="protein sequence ID" value="TEB43981.1"/>
    <property type="molecule type" value="Genomic_DNA"/>
</dbReference>
<gene>
    <name evidence="2" type="ORF">D0809_13925</name>
</gene>
<dbReference type="AlphaFoldDB" id="A0A4Y7UCP1"/>
<name>A0A4Y7UCP1_9FLAO</name>
<reference evidence="2 3" key="1">
    <citation type="journal article" date="2018" name="Syst. Appl. Microbiol.">
        <title>Flavobacterium circumlabens sp. nov. and Flavobacterium cupreum sp. nov., two psychrotrophic species isolated from Antarctic environmental samples.</title>
        <authorList>
            <person name="Kralova S."/>
            <person name="Busse H.J."/>
            <person name="Svec P."/>
            <person name="Maslanova I."/>
            <person name="Stankova E."/>
            <person name="Bartak M."/>
            <person name="Sedlacek I."/>
        </authorList>
    </citation>
    <scope>NUCLEOTIDE SEQUENCE [LARGE SCALE GENOMIC DNA]</scope>
    <source>
        <strain evidence="2 3">CCM 8828</strain>
    </source>
</reference>
<accession>A0A4Y7UCP1</accession>
<feature type="transmembrane region" description="Helical" evidence="1">
    <location>
        <begin position="237"/>
        <end position="255"/>
    </location>
</feature>
<feature type="transmembrane region" description="Helical" evidence="1">
    <location>
        <begin position="206"/>
        <end position="225"/>
    </location>
</feature>
<keyword evidence="1" id="KW-0472">Membrane</keyword>
<feature type="transmembrane region" description="Helical" evidence="1">
    <location>
        <begin position="34"/>
        <end position="52"/>
    </location>
</feature>
<dbReference type="InterPro" id="IPR025333">
    <property type="entry name" value="DUF4239"/>
</dbReference>
<organism evidence="2 3">
    <name type="scientific">Flavobacterium circumlabens</name>
    <dbReference type="NCBI Taxonomy" id="2133765"/>
    <lineage>
        <taxon>Bacteria</taxon>
        <taxon>Pseudomonadati</taxon>
        <taxon>Bacteroidota</taxon>
        <taxon>Flavobacteriia</taxon>
        <taxon>Flavobacteriales</taxon>
        <taxon>Flavobacteriaceae</taxon>
        <taxon>Flavobacterium</taxon>
    </lineage>
</organism>
<evidence type="ECO:0000256" key="1">
    <source>
        <dbReference type="SAM" id="Phobius"/>
    </source>
</evidence>
<proteinExistence type="predicted"/>
<comment type="caution">
    <text evidence="2">The sequence shown here is derived from an EMBL/GenBank/DDBJ whole genome shotgun (WGS) entry which is preliminary data.</text>
</comment>
<feature type="transmembrane region" description="Helical" evidence="1">
    <location>
        <begin position="72"/>
        <end position="90"/>
    </location>
</feature>
<evidence type="ECO:0000313" key="3">
    <source>
        <dbReference type="Proteomes" id="UP000298340"/>
    </source>
</evidence>